<evidence type="ECO:0000313" key="2">
    <source>
        <dbReference type="Proteomes" id="UP000499080"/>
    </source>
</evidence>
<evidence type="ECO:0000313" key="1">
    <source>
        <dbReference type="EMBL" id="GBM72338.1"/>
    </source>
</evidence>
<protein>
    <submittedName>
        <fullName evidence="1">Uncharacterized protein</fullName>
    </submittedName>
</protein>
<name>A0A4Y2I3X7_ARAVE</name>
<organism evidence="1 2">
    <name type="scientific">Araneus ventricosus</name>
    <name type="common">Orbweaver spider</name>
    <name type="synonym">Epeira ventricosa</name>
    <dbReference type="NCBI Taxonomy" id="182803"/>
    <lineage>
        <taxon>Eukaryota</taxon>
        <taxon>Metazoa</taxon>
        <taxon>Ecdysozoa</taxon>
        <taxon>Arthropoda</taxon>
        <taxon>Chelicerata</taxon>
        <taxon>Arachnida</taxon>
        <taxon>Araneae</taxon>
        <taxon>Araneomorphae</taxon>
        <taxon>Entelegynae</taxon>
        <taxon>Araneoidea</taxon>
        <taxon>Araneidae</taxon>
        <taxon>Araneus</taxon>
    </lineage>
</organism>
<sequence length="83" mass="9595">MLILGQERDFTGSQANELRSWRQKESSRKFMNCEPISSGRGKNQNFLIFPAPGFRLWFLDPESWLLDPSSVDEYVTSLPVDKV</sequence>
<comment type="caution">
    <text evidence="1">The sequence shown here is derived from an EMBL/GenBank/DDBJ whole genome shotgun (WGS) entry which is preliminary data.</text>
</comment>
<accession>A0A4Y2I3X7</accession>
<proteinExistence type="predicted"/>
<dbReference type="AlphaFoldDB" id="A0A4Y2I3X7"/>
<gene>
    <name evidence="1" type="ORF">AVEN_208484_1</name>
</gene>
<keyword evidence="2" id="KW-1185">Reference proteome</keyword>
<dbReference type="EMBL" id="BGPR01002371">
    <property type="protein sequence ID" value="GBM72338.1"/>
    <property type="molecule type" value="Genomic_DNA"/>
</dbReference>
<dbReference type="Proteomes" id="UP000499080">
    <property type="component" value="Unassembled WGS sequence"/>
</dbReference>
<reference evidence="1 2" key="1">
    <citation type="journal article" date="2019" name="Sci. Rep.">
        <title>Orb-weaving spider Araneus ventricosus genome elucidates the spidroin gene catalogue.</title>
        <authorList>
            <person name="Kono N."/>
            <person name="Nakamura H."/>
            <person name="Ohtoshi R."/>
            <person name="Moran D.A.P."/>
            <person name="Shinohara A."/>
            <person name="Yoshida Y."/>
            <person name="Fujiwara M."/>
            <person name="Mori M."/>
            <person name="Tomita M."/>
            <person name="Arakawa K."/>
        </authorList>
    </citation>
    <scope>NUCLEOTIDE SEQUENCE [LARGE SCALE GENOMIC DNA]</scope>
</reference>